<accession>A0ABY8FRB7</accession>
<feature type="signal peptide" evidence="1">
    <location>
        <begin position="1"/>
        <end position="21"/>
    </location>
</feature>
<protein>
    <recommendedName>
        <fullName evidence="4">Lipoprotein</fullName>
    </recommendedName>
</protein>
<proteinExistence type="predicted"/>
<dbReference type="RefSeq" id="WP_278016256.1">
    <property type="nucleotide sequence ID" value="NZ_CP121106.1"/>
</dbReference>
<keyword evidence="3" id="KW-1185">Reference proteome</keyword>
<keyword evidence="1" id="KW-0732">Signal</keyword>
<feature type="chain" id="PRO_5047470387" description="Lipoprotein" evidence="1">
    <location>
        <begin position="22"/>
        <end position="238"/>
    </location>
</feature>
<dbReference type="PROSITE" id="PS51257">
    <property type="entry name" value="PROKAR_LIPOPROTEIN"/>
    <property type="match status" value="1"/>
</dbReference>
<evidence type="ECO:0000256" key="1">
    <source>
        <dbReference type="SAM" id="SignalP"/>
    </source>
</evidence>
<evidence type="ECO:0000313" key="3">
    <source>
        <dbReference type="Proteomes" id="UP001215827"/>
    </source>
</evidence>
<gene>
    <name evidence="2" type="ORF">P7228_00425</name>
</gene>
<reference evidence="2 3" key="1">
    <citation type="submission" date="2023-03" db="EMBL/GenBank/DDBJ databases">
        <title>Altererythrobacter sp. CAU 1644 isolated from sand.</title>
        <authorList>
            <person name="Kim W."/>
        </authorList>
    </citation>
    <scope>NUCLEOTIDE SEQUENCE [LARGE SCALE GENOMIC DNA]</scope>
    <source>
        <strain evidence="2 3">CAU 1644</strain>
    </source>
</reference>
<evidence type="ECO:0000313" key="2">
    <source>
        <dbReference type="EMBL" id="WFL77563.1"/>
    </source>
</evidence>
<sequence>MDRVFPTLMLCSLAVALASCAGEASENTAKQESDPLLVRAINLPLMTDPELVSQNEANAALTIGYEQSLPPIDASPAAIATASDAARIRLIEGGQIPELPRPIASSGVPNLGEAVTSQQRAEMIEFSASCAPSVEYSAIWAARLPKFAEIVPRGAVVEAAGTDRAGCKLRSVTYLTPLPVEEALTFHYTVAQRSGLAPQIHEGPEYAIRGKGKSGHLAVHLREREGGLLAVDIVTLEE</sequence>
<name>A0ABY8FRB7_9SPHN</name>
<dbReference type="Proteomes" id="UP001215827">
    <property type="component" value="Chromosome"/>
</dbReference>
<dbReference type="EMBL" id="CP121106">
    <property type="protein sequence ID" value="WFL77563.1"/>
    <property type="molecule type" value="Genomic_DNA"/>
</dbReference>
<evidence type="ECO:0008006" key="4">
    <source>
        <dbReference type="Google" id="ProtNLM"/>
    </source>
</evidence>
<organism evidence="2 3">
    <name type="scientific">Altererythrobacter arenosus</name>
    <dbReference type="NCBI Taxonomy" id="3032592"/>
    <lineage>
        <taxon>Bacteria</taxon>
        <taxon>Pseudomonadati</taxon>
        <taxon>Pseudomonadota</taxon>
        <taxon>Alphaproteobacteria</taxon>
        <taxon>Sphingomonadales</taxon>
        <taxon>Erythrobacteraceae</taxon>
        <taxon>Altererythrobacter</taxon>
    </lineage>
</organism>